<evidence type="ECO:0000256" key="1">
    <source>
        <dbReference type="ARBA" id="ARBA00022612"/>
    </source>
</evidence>
<protein>
    <submittedName>
        <fullName evidence="6">Archaeophage PsiM2, terminase large subunit</fullName>
    </submittedName>
</protein>
<organism evidence="6">
    <name type="scientific">uncultured Caudovirales phage</name>
    <dbReference type="NCBI Taxonomy" id="2100421"/>
    <lineage>
        <taxon>Viruses</taxon>
        <taxon>Duplodnaviria</taxon>
        <taxon>Heunggongvirae</taxon>
        <taxon>Uroviricota</taxon>
        <taxon>Caudoviricetes</taxon>
        <taxon>Peduoviridae</taxon>
        <taxon>Maltschvirus</taxon>
        <taxon>Maltschvirus maltsch</taxon>
    </lineage>
</organism>
<dbReference type="Pfam" id="PF03237">
    <property type="entry name" value="Terminase_6N"/>
    <property type="match status" value="1"/>
</dbReference>
<evidence type="ECO:0000256" key="3">
    <source>
        <dbReference type="ARBA" id="ARBA00022840"/>
    </source>
</evidence>
<dbReference type="NCBIfam" id="TIGR01630">
    <property type="entry name" value="psiM2_ORF9"/>
    <property type="match status" value="1"/>
</dbReference>
<dbReference type="InterPro" id="IPR006517">
    <property type="entry name" value="Phage_terminase_lsu-like_C"/>
</dbReference>
<evidence type="ECO:0000313" key="6">
    <source>
        <dbReference type="EMBL" id="CAB4150209.1"/>
    </source>
</evidence>
<feature type="domain" description="Terminase large subunit gp17-like C-terminal" evidence="5">
    <location>
        <begin position="281"/>
        <end position="432"/>
    </location>
</feature>
<evidence type="ECO:0000256" key="2">
    <source>
        <dbReference type="ARBA" id="ARBA00022741"/>
    </source>
</evidence>
<keyword evidence="4" id="KW-0231">Viral genome packaging</keyword>
<sequence length="468" mass="52089">MSLDQTTRSSLLEILTPKLPDCVPHKPEVPQAVFLSLGNREALYGGAAGGGKSDALLMAALQHIHIPNYSALLLRRTYKDLSLPDAVMDRARRWLAADSGAQWNGERREFRWANGATLVFGHLENENDKYRYQGAAFQYIGFDELTQFSESQYMFVTSRLRRLKGFAATPRMRAASNPGGLGHDWVYNRFIPKVDERTGKLIVPRDKTGEARLFVPAKLTDNPHLDQDEYMRTLNELDDVMRAQLVDGSWTIAPSGDFFNPESLTKHIDDLDWDEYRWVRYWDLAATEAKLGKDPDYTAGALVGRNVKTGLTVIADMQRVRERPDKVEALIAKCAAEDPRGTAIRMEQEGGASGVMAIDHYARKVLYGYDFKGARVTGAKDVRARAFAAQANKGNVYLVRGLWNSPLVSECYSFPKGAHDDQVDAISGAVNELARLYVAGSASVPSTVGLQRVGSTHENHRPRLLARG</sequence>
<evidence type="ECO:0000256" key="4">
    <source>
        <dbReference type="ARBA" id="ARBA00023219"/>
    </source>
</evidence>
<gene>
    <name evidence="6" type="ORF">UFOVP570_9</name>
</gene>
<dbReference type="GO" id="GO:0005524">
    <property type="term" value="F:ATP binding"/>
    <property type="evidence" value="ECO:0007669"/>
    <property type="project" value="UniProtKB-KW"/>
</dbReference>
<keyword evidence="1" id="KW-1188">Viral release from host cell</keyword>
<name>A0A6J5N2Z8_9CAUD</name>
<keyword evidence="2" id="KW-0547">Nucleotide-binding</keyword>
<dbReference type="Pfam" id="PF17289">
    <property type="entry name" value="Terminase_6C"/>
    <property type="match status" value="1"/>
</dbReference>
<evidence type="ECO:0000259" key="5">
    <source>
        <dbReference type="Pfam" id="PF17289"/>
    </source>
</evidence>
<dbReference type="InterPro" id="IPR035421">
    <property type="entry name" value="Terminase_6C"/>
</dbReference>
<reference evidence="6" key="1">
    <citation type="submission" date="2020-04" db="EMBL/GenBank/DDBJ databases">
        <authorList>
            <person name="Chiriac C."/>
            <person name="Salcher M."/>
            <person name="Ghai R."/>
            <person name="Kavagutti S V."/>
        </authorList>
    </citation>
    <scope>NUCLEOTIDE SEQUENCE</scope>
</reference>
<dbReference type="Gene3D" id="3.40.50.300">
    <property type="entry name" value="P-loop containing nucleotide triphosphate hydrolases"/>
    <property type="match status" value="1"/>
</dbReference>
<dbReference type="EMBL" id="LR796541">
    <property type="protein sequence ID" value="CAB4150209.1"/>
    <property type="molecule type" value="Genomic_DNA"/>
</dbReference>
<keyword evidence="3" id="KW-0067">ATP-binding</keyword>
<accession>A0A6J5N2Z8</accession>
<dbReference type="InterPro" id="IPR027417">
    <property type="entry name" value="P-loop_NTPase"/>
</dbReference>
<proteinExistence type="predicted"/>